<feature type="compositionally biased region" description="Polar residues" evidence="1">
    <location>
        <begin position="64"/>
        <end position="73"/>
    </location>
</feature>
<feature type="region of interest" description="Disordered" evidence="1">
    <location>
        <begin position="64"/>
        <end position="94"/>
    </location>
</feature>
<keyword evidence="2" id="KW-1133">Transmembrane helix</keyword>
<keyword evidence="2" id="KW-0472">Membrane</keyword>
<gene>
    <name evidence="3" type="ORF">K505DRAFT_329611</name>
</gene>
<evidence type="ECO:0000313" key="4">
    <source>
        <dbReference type="Proteomes" id="UP000799757"/>
    </source>
</evidence>
<evidence type="ECO:0000256" key="1">
    <source>
        <dbReference type="SAM" id="MobiDB-lite"/>
    </source>
</evidence>
<keyword evidence="4" id="KW-1185">Reference proteome</keyword>
<dbReference type="EMBL" id="MU002308">
    <property type="protein sequence ID" value="KAF2787524.1"/>
    <property type="molecule type" value="Genomic_DNA"/>
</dbReference>
<keyword evidence="2" id="KW-0812">Transmembrane</keyword>
<reference evidence="3" key="1">
    <citation type="journal article" date="2020" name="Stud. Mycol.">
        <title>101 Dothideomycetes genomes: a test case for predicting lifestyles and emergence of pathogens.</title>
        <authorList>
            <person name="Haridas S."/>
            <person name="Albert R."/>
            <person name="Binder M."/>
            <person name="Bloem J."/>
            <person name="Labutti K."/>
            <person name="Salamov A."/>
            <person name="Andreopoulos B."/>
            <person name="Baker S."/>
            <person name="Barry K."/>
            <person name="Bills G."/>
            <person name="Bluhm B."/>
            <person name="Cannon C."/>
            <person name="Castanera R."/>
            <person name="Culley D."/>
            <person name="Daum C."/>
            <person name="Ezra D."/>
            <person name="Gonzalez J."/>
            <person name="Henrissat B."/>
            <person name="Kuo A."/>
            <person name="Liang C."/>
            <person name="Lipzen A."/>
            <person name="Lutzoni F."/>
            <person name="Magnuson J."/>
            <person name="Mondo S."/>
            <person name="Nolan M."/>
            <person name="Ohm R."/>
            <person name="Pangilinan J."/>
            <person name="Park H.-J."/>
            <person name="Ramirez L."/>
            <person name="Alfaro M."/>
            <person name="Sun H."/>
            <person name="Tritt A."/>
            <person name="Yoshinaga Y."/>
            <person name="Zwiers L.-H."/>
            <person name="Turgeon B."/>
            <person name="Goodwin S."/>
            <person name="Spatafora J."/>
            <person name="Crous P."/>
            <person name="Grigoriev I."/>
        </authorList>
    </citation>
    <scope>NUCLEOTIDE SEQUENCE</scope>
    <source>
        <strain evidence="3">CBS 109.77</strain>
    </source>
</reference>
<protein>
    <submittedName>
        <fullName evidence="3">Uncharacterized protein</fullName>
    </submittedName>
</protein>
<sequence>MFLGRYTFTPTDRRRHMRIIRSQVSSTQLTASKGTLHLSPHPAATSPLHIQSYREFSRTMTYPSDIENAQESTPMLRRNSENRHRDRDANKPGTSRPLRVLHFFSGGIYAPDSSTYDPIEILLNTEDETEKDKLTERWRDNRLSELSFVGVVGALLAGVLTSTGSWPDILPGSQQSPWPVRTSWYCGIILSIFSILSAADQTVRLHRLSSHRDGWRNIRNLLSKGSGQNKSKKTGRLQPNTLQVYTWQMPVMFLTTATIALVLGMFLHVWSATRHLTHLDWTDPNVKVAFTFTTVAIISIIIFFVGQVALYTPDIEEIQEG</sequence>
<evidence type="ECO:0000313" key="3">
    <source>
        <dbReference type="EMBL" id="KAF2787524.1"/>
    </source>
</evidence>
<feature type="compositionally biased region" description="Basic and acidic residues" evidence="1">
    <location>
        <begin position="78"/>
        <end position="90"/>
    </location>
</feature>
<accession>A0A6A6WUE0</accession>
<feature type="transmembrane region" description="Helical" evidence="2">
    <location>
        <begin position="143"/>
        <end position="162"/>
    </location>
</feature>
<evidence type="ECO:0000256" key="2">
    <source>
        <dbReference type="SAM" id="Phobius"/>
    </source>
</evidence>
<organism evidence="3 4">
    <name type="scientific">Melanomma pulvis-pyrius CBS 109.77</name>
    <dbReference type="NCBI Taxonomy" id="1314802"/>
    <lineage>
        <taxon>Eukaryota</taxon>
        <taxon>Fungi</taxon>
        <taxon>Dikarya</taxon>
        <taxon>Ascomycota</taxon>
        <taxon>Pezizomycotina</taxon>
        <taxon>Dothideomycetes</taxon>
        <taxon>Pleosporomycetidae</taxon>
        <taxon>Pleosporales</taxon>
        <taxon>Melanommataceae</taxon>
        <taxon>Melanomma</taxon>
    </lineage>
</organism>
<dbReference type="Proteomes" id="UP000799757">
    <property type="component" value="Unassembled WGS sequence"/>
</dbReference>
<dbReference type="AlphaFoldDB" id="A0A6A6WUE0"/>
<dbReference type="OrthoDB" id="2150604at2759"/>
<name>A0A6A6WUE0_9PLEO</name>
<proteinExistence type="predicted"/>
<feature type="transmembrane region" description="Helical" evidence="2">
    <location>
        <begin position="290"/>
        <end position="311"/>
    </location>
</feature>
<feature type="transmembrane region" description="Helical" evidence="2">
    <location>
        <begin position="251"/>
        <end position="270"/>
    </location>
</feature>
<feature type="transmembrane region" description="Helical" evidence="2">
    <location>
        <begin position="182"/>
        <end position="199"/>
    </location>
</feature>